<dbReference type="InterPro" id="IPR012338">
    <property type="entry name" value="Beta-lactam/transpept-like"/>
</dbReference>
<dbReference type="PANTHER" id="PTHR43283">
    <property type="entry name" value="BETA-LACTAMASE-RELATED"/>
    <property type="match status" value="1"/>
</dbReference>
<evidence type="ECO:0000259" key="1">
    <source>
        <dbReference type="Pfam" id="PF00144"/>
    </source>
</evidence>
<dbReference type="Proteomes" id="UP000603865">
    <property type="component" value="Unassembled WGS sequence"/>
</dbReference>
<reference evidence="2" key="2">
    <citation type="submission" date="2020-09" db="EMBL/GenBank/DDBJ databases">
        <authorList>
            <person name="Sun Q."/>
            <person name="Ohkuma M."/>
        </authorList>
    </citation>
    <scope>NUCLEOTIDE SEQUENCE</scope>
    <source>
        <strain evidence="2">JCM 31311</strain>
    </source>
</reference>
<sequence length="371" mass="40612">MAVYEKQLELLTQQARSTHSSALVVLQDGQRLTEEIMDGLGDRPIETMSVTKSVVSLLVGRAMTLGYFDSVDVPISDYFPEWRQGQKRGITLRHLLTHTSGLQNVPQAGEELYPSHDFVQLALCAELSHAPGTAFAYNNKAVNLIMGFLGRASGRAADQFAADELFAPLGIDQWSWQKDPAGTPHAMSGLQLRATDLARLGQLALDDGRWQGETLIDPRWIEASTHPATPVTDAIGLLWWMLPAWTHYEVTEDNVANVETAGGTTAQLASLRATIGTYQDRSALMRRMSETGLIAPALPAGSRWMTTSTGPLVGFRHDGWRGQHLIVHRPARLVVVRLIAYDHPHVEADGSSFDTIIDQVVQLASTVVAST</sequence>
<reference evidence="2" key="1">
    <citation type="journal article" date="2014" name="Int. J. Syst. Evol. Microbiol.">
        <title>Complete genome sequence of Corynebacterium casei LMG S-19264T (=DSM 44701T), isolated from a smear-ripened cheese.</title>
        <authorList>
            <consortium name="US DOE Joint Genome Institute (JGI-PGF)"/>
            <person name="Walter F."/>
            <person name="Albersmeier A."/>
            <person name="Kalinowski J."/>
            <person name="Ruckert C."/>
        </authorList>
    </citation>
    <scope>NUCLEOTIDE SEQUENCE</scope>
    <source>
        <strain evidence="2">JCM 31311</strain>
    </source>
</reference>
<keyword evidence="3" id="KW-1185">Reference proteome</keyword>
<dbReference type="EMBL" id="BMQL01000011">
    <property type="protein sequence ID" value="GGR09933.1"/>
    <property type="molecule type" value="Genomic_DNA"/>
</dbReference>
<evidence type="ECO:0000313" key="3">
    <source>
        <dbReference type="Proteomes" id="UP000603865"/>
    </source>
</evidence>
<feature type="domain" description="Beta-lactamase-related" evidence="1">
    <location>
        <begin position="18"/>
        <end position="348"/>
    </location>
</feature>
<dbReference type="Gene3D" id="3.40.710.10">
    <property type="entry name" value="DD-peptidase/beta-lactamase superfamily"/>
    <property type="match status" value="1"/>
</dbReference>
<evidence type="ECO:0000313" key="2">
    <source>
        <dbReference type="EMBL" id="GGR09933.1"/>
    </source>
</evidence>
<dbReference type="Pfam" id="PF00144">
    <property type="entry name" value="Beta-lactamase"/>
    <property type="match status" value="1"/>
</dbReference>
<dbReference type="InterPro" id="IPR050789">
    <property type="entry name" value="Diverse_Enzym_Activities"/>
</dbReference>
<dbReference type="PANTHER" id="PTHR43283:SF7">
    <property type="entry name" value="BETA-LACTAMASE-RELATED DOMAIN-CONTAINING PROTEIN"/>
    <property type="match status" value="1"/>
</dbReference>
<gene>
    <name evidence="2" type="ORF">GCM10008957_23380</name>
</gene>
<dbReference type="InterPro" id="IPR001466">
    <property type="entry name" value="Beta-lactam-related"/>
</dbReference>
<organism evidence="2 3">
    <name type="scientific">Deinococcus ruber</name>
    <dbReference type="NCBI Taxonomy" id="1848197"/>
    <lineage>
        <taxon>Bacteria</taxon>
        <taxon>Thermotogati</taxon>
        <taxon>Deinococcota</taxon>
        <taxon>Deinococci</taxon>
        <taxon>Deinococcales</taxon>
        <taxon>Deinococcaceae</taxon>
        <taxon>Deinococcus</taxon>
    </lineage>
</organism>
<dbReference type="SUPFAM" id="SSF56601">
    <property type="entry name" value="beta-lactamase/transpeptidase-like"/>
    <property type="match status" value="1"/>
</dbReference>
<proteinExistence type="predicted"/>
<accession>A0A918C714</accession>
<dbReference type="RefSeq" id="WP_189090551.1">
    <property type="nucleotide sequence ID" value="NZ_BMQL01000011.1"/>
</dbReference>
<protein>
    <recommendedName>
        <fullName evidence="1">Beta-lactamase-related domain-containing protein</fullName>
    </recommendedName>
</protein>
<dbReference type="AlphaFoldDB" id="A0A918C714"/>
<name>A0A918C714_9DEIO</name>
<comment type="caution">
    <text evidence="2">The sequence shown here is derived from an EMBL/GenBank/DDBJ whole genome shotgun (WGS) entry which is preliminary data.</text>
</comment>